<dbReference type="NCBIfam" id="NF008907">
    <property type="entry name" value="PRK12270.1"/>
    <property type="match status" value="1"/>
</dbReference>
<proteinExistence type="predicted"/>
<dbReference type="InterPro" id="IPR023213">
    <property type="entry name" value="CAT-like_dom_sf"/>
</dbReference>
<keyword evidence="4" id="KW-0816">Tricarboxylic acid cycle</keyword>
<comment type="catalytic activity">
    <reaction evidence="10">
        <text>N(6)-[(R)-lipoyl]-L-lysyl-[protein] + 2-oxoglutarate + H(+) = N(6)-[(R)-S(8)-succinyldihydrolipoyl]-L-lysyl-[protein] + CO2</text>
        <dbReference type="Rhea" id="RHEA:12188"/>
        <dbReference type="Rhea" id="RHEA-COMP:10474"/>
        <dbReference type="Rhea" id="RHEA-COMP:20092"/>
        <dbReference type="ChEBI" id="CHEBI:15378"/>
        <dbReference type="ChEBI" id="CHEBI:16526"/>
        <dbReference type="ChEBI" id="CHEBI:16810"/>
        <dbReference type="ChEBI" id="CHEBI:83099"/>
        <dbReference type="ChEBI" id="CHEBI:83120"/>
        <dbReference type="EC" id="1.2.4.2"/>
    </reaction>
</comment>
<dbReference type="Gene3D" id="3.40.50.12470">
    <property type="match status" value="1"/>
</dbReference>
<dbReference type="Gene3D" id="1.10.287.1150">
    <property type="entry name" value="TPP helical domain"/>
    <property type="match status" value="1"/>
</dbReference>
<evidence type="ECO:0000256" key="7">
    <source>
        <dbReference type="ARBA" id="ARBA00023002"/>
    </source>
</evidence>
<evidence type="ECO:0000256" key="2">
    <source>
        <dbReference type="ARBA" id="ARBA00001964"/>
    </source>
</evidence>
<keyword evidence="15" id="KW-1185">Reference proteome</keyword>
<keyword evidence="6" id="KW-0460">Magnesium</keyword>
<feature type="domain" description="Transketolase-like pyrimidine-binding" evidence="13">
    <location>
        <begin position="992"/>
        <end position="1185"/>
    </location>
</feature>
<evidence type="ECO:0000256" key="6">
    <source>
        <dbReference type="ARBA" id="ARBA00022842"/>
    </source>
</evidence>
<dbReference type="KEGG" id="eke:EK0264_16200"/>
<dbReference type="PANTHER" id="PTHR23152">
    <property type="entry name" value="2-OXOGLUTARATE DEHYDROGENASE"/>
    <property type="match status" value="1"/>
</dbReference>
<dbReference type="UniPathway" id="UPA00223">
    <property type="reaction ID" value="UER00997"/>
</dbReference>
<dbReference type="GO" id="GO:0045252">
    <property type="term" value="C:oxoglutarate dehydrogenase complex"/>
    <property type="evidence" value="ECO:0007669"/>
    <property type="project" value="TreeGrafter"/>
</dbReference>
<dbReference type="RefSeq" id="WP_159546813.1">
    <property type="nucleotide sequence ID" value="NZ_CP047156.1"/>
</dbReference>
<evidence type="ECO:0000256" key="1">
    <source>
        <dbReference type="ARBA" id="ARBA00001946"/>
    </source>
</evidence>
<dbReference type="InterPro" id="IPR031717">
    <property type="entry name" value="ODO-1/KGD_C"/>
</dbReference>
<keyword evidence="7" id="KW-0560">Oxidoreductase</keyword>
<dbReference type="GO" id="GO:0008683">
    <property type="term" value="F:2-oxoglutarate decarboxylase activity"/>
    <property type="evidence" value="ECO:0007669"/>
    <property type="project" value="UniProtKB-EC"/>
</dbReference>
<dbReference type="Gene3D" id="3.30.559.10">
    <property type="entry name" value="Chloramphenicol acetyltransferase-like domain"/>
    <property type="match status" value="1"/>
</dbReference>
<dbReference type="GO" id="GO:0000287">
    <property type="term" value="F:magnesium ion binding"/>
    <property type="evidence" value="ECO:0007669"/>
    <property type="project" value="UniProtKB-ARBA"/>
</dbReference>
<dbReference type="InParanoid" id="A0A7L4YRK4"/>
<accession>A0A7L4YRK4</accession>
<dbReference type="Pfam" id="PF16870">
    <property type="entry name" value="OxoGdeHyase_C"/>
    <property type="match status" value="1"/>
</dbReference>
<name>A0A7L4YRK4_9ACTN</name>
<evidence type="ECO:0000313" key="15">
    <source>
        <dbReference type="Proteomes" id="UP000463857"/>
    </source>
</evidence>
<dbReference type="GO" id="GO:0005829">
    <property type="term" value="C:cytosol"/>
    <property type="evidence" value="ECO:0007669"/>
    <property type="project" value="TreeGrafter"/>
</dbReference>
<dbReference type="InterPro" id="IPR042179">
    <property type="entry name" value="KGD_C_sf"/>
</dbReference>
<feature type="region of interest" description="Disordered" evidence="12">
    <location>
        <begin position="52"/>
        <end position="225"/>
    </location>
</feature>
<dbReference type="Pfam" id="PF00676">
    <property type="entry name" value="E1_dh"/>
    <property type="match status" value="1"/>
</dbReference>
<dbReference type="InterPro" id="IPR032106">
    <property type="entry name" value="2-oxogl_dehyd_N"/>
</dbReference>
<feature type="compositionally biased region" description="Low complexity" evidence="12">
    <location>
        <begin position="94"/>
        <end position="114"/>
    </location>
</feature>
<dbReference type="Pfam" id="PF00198">
    <property type="entry name" value="2-oxoacid_dh"/>
    <property type="match status" value="1"/>
</dbReference>
<dbReference type="EC" id="4.1.1.71" evidence="14"/>
<dbReference type="Gene3D" id="3.40.50.970">
    <property type="match status" value="1"/>
</dbReference>
<gene>
    <name evidence="14" type="ORF">EK0264_16200</name>
</gene>
<evidence type="ECO:0000256" key="3">
    <source>
        <dbReference type="ARBA" id="ARBA00004813"/>
    </source>
</evidence>
<dbReference type="GO" id="GO:0030976">
    <property type="term" value="F:thiamine pyrophosphate binding"/>
    <property type="evidence" value="ECO:0007669"/>
    <property type="project" value="InterPro"/>
</dbReference>
<dbReference type="FunCoup" id="A0A7L4YRK4">
    <property type="interactions" value="348"/>
</dbReference>
<reference evidence="14 15" key="1">
    <citation type="journal article" date="2018" name="Int. J. Syst. Evol. Microbiol.">
        <title>Epidermidibacterium keratini gen. nov., sp. nov., a member of the family Sporichthyaceae, isolated from keratin epidermis.</title>
        <authorList>
            <person name="Lee D.G."/>
            <person name="Trujillo M.E."/>
            <person name="Kang S."/>
            <person name="Nam J.J."/>
            <person name="Kim Y.J."/>
        </authorList>
    </citation>
    <scope>NUCLEOTIDE SEQUENCE [LARGE SCALE GENOMIC DNA]</scope>
    <source>
        <strain evidence="14 15">EPI-7</strain>
    </source>
</reference>
<organism evidence="14 15">
    <name type="scientific">Epidermidibacterium keratini</name>
    <dbReference type="NCBI Taxonomy" id="1891644"/>
    <lineage>
        <taxon>Bacteria</taxon>
        <taxon>Bacillati</taxon>
        <taxon>Actinomycetota</taxon>
        <taxon>Actinomycetes</taxon>
        <taxon>Sporichthyales</taxon>
        <taxon>Sporichthyaceae</taxon>
        <taxon>Epidermidibacterium</taxon>
    </lineage>
</organism>
<evidence type="ECO:0000256" key="11">
    <source>
        <dbReference type="ARBA" id="ARBA00052761"/>
    </source>
</evidence>
<dbReference type="NCBIfam" id="NF006914">
    <property type="entry name" value="PRK09404.1"/>
    <property type="match status" value="1"/>
</dbReference>
<comment type="catalytic activity">
    <reaction evidence="11">
        <text>N(6)-[(R)-dihydrolipoyl]-L-lysyl-[protein] + succinyl-CoA = N(6)-[(R)-S(8)-succinyldihydrolipoyl]-L-lysyl-[protein] + CoA</text>
        <dbReference type="Rhea" id="RHEA:15213"/>
        <dbReference type="Rhea" id="RHEA-COMP:10475"/>
        <dbReference type="Rhea" id="RHEA-COMP:20092"/>
        <dbReference type="ChEBI" id="CHEBI:57287"/>
        <dbReference type="ChEBI" id="CHEBI:57292"/>
        <dbReference type="ChEBI" id="CHEBI:83100"/>
        <dbReference type="ChEBI" id="CHEBI:83120"/>
        <dbReference type="EC" id="2.3.1.61"/>
    </reaction>
</comment>
<feature type="compositionally biased region" description="Polar residues" evidence="12">
    <location>
        <begin position="53"/>
        <end position="65"/>
    </location>
</feature>
<keyword evidence="8" id="KW-0786">Thiamine pyrophosphate</keyword>
<evidence type="ECO:0000313" key="14">
    <source>
        <dbReference type="EMBL" id="QHC01678.1"/>
    </source>
</evidence>
<evidence type="ECO:0000256" key="5">
    <source>
        <dbReference type="ARBA" id="ARBA00022723"/>
    </source>
</evidence>
<evidence type="ECO:0000259" key="13">
    <source>
        <dbReference type="SMART" id="SM00861"/>
    </source>
</evidence>
<dbReference type="Pfam" id="PF16078">
    <property type="entry name" value="2-oxogl_dehyd_N"/>
    <property type="match status" value="1"/>
</dbReference>
<dbReference type="Pfam" id="PF02779">
    <property type="entry name" value="Transket_pyr"/>
    <property type="match status" value="1"/>
</dbReference>
<dbReference type="InterPro" id="IPR001078">
    <property type="entry name" value="2-oxoacid_DH_actylTfrase"/>
</dbReference>
<dbReference type="SMART" id="SM00861">
    <property type="entry name" value="Transket_pyr"/>
    <property type="match status" value="1"/>
</dbReference>
<dbReference type="PANTHER" id="PTHR23152:SF4">
    <property type="entry name" value="2-OXOADIPATE DEHYDROGENASE COMPLEX COMPONENT E1"/>
    <property type="match status" value="1"/>
</dbReference>
<dbReference type="GO" id="GO:0006099">
    <property type="term" value="P:tricarboxylic acid cycle"/>
    <property type="evidence" value="ECO:0007669"/>
    <property type="project" value="UniProtKB-UniPathway"/>
</dbReference>
<dbReference type="GO" id="GO:0004149">
    <property type="term" value="F:dihydrolipoyllysine-residue succinyltransferase activity"/>
    <property type="evidence" value="ECO:0007669"/>
    <property type="project" value="UniProtKB-EC"/>
</dbReference>
<feature type="region of interest" description="Disordered" evidence="12">
    <location>
        <begin position="922"/>
        <end position="942"/>
    </location>
</feature>
<evidence type="ECO:0000256" key="9">
    <source>
        <dbReference type="ARBA" id="ARBA00023268"/>
    </source>
</evidence>
<evidence type="ECO:0000256" key="4">
    <source>
        <dbReference type="ARBA" id="ARBA00022532"/>
    </source>
</evidence>
<comment type="cofactor">
    <cofactor evidence="2">
        <name>thiamine diphosphate</name>
        <dbReference type="ChEBI" id="CHEBI:58937"/>
    </cofactor>
</comment>
<dbReference type="InterPro" id="IPR005475">
    <property type="entry name" value="Transketolase-like_Pyr-bd"/>
</dbReference>
<dbReference type="OrthoDB" id="9759785at2"/>
<comment type="cofactor">
    <cofactor evidence="1">
        <name>Mg(2+)</name>
        <dbReference type="ChEBI" id="CHEBI:18420"/>
    </cofactor>
</comment>
<keyword evidence="9" id="KW-0511">Multifunctional enzyme</keyword>
<evidence type="ECO:0000256" key="10">
    <source>
        <dbReference type="ARBA" id="ARBA00051911"/>
    </source>
</evidence>
<sequence length="1332" mass="146214">MSTQQDSAKPADSQPAEQADFGANDWVIEDMYSRYLDDADSVDPAWREFFTDYRSSSGKSEQTKASGADDKQSATSKKAPASTPPAKQASTNGSAPDKSSAATAKSSAPAAKAPAADKPKASNGNRPKTVADLSSPPKPKELRPEIDDKKPADARVVDDTVDSSVIGNSEHPDMTLHEQAKELTDAKTAQAEKKATGRTLTTDEPKGGSKDSGNEQVAQDETVPMKGAAGRLVKNMENSLEIPTATSVRAVPAKLLADNRIVINNHLGRARGGKVSFTHLIGYALVQALKDFPEMNHHFSEEDGKPTLVKPAHVNLGLAIDLTKADGSRTLVVAAVKNTEQMDFAQFLAAYEDVIRRARNNKLTLDDFSGVTISLTNPGTVGTNHSVARLMTGQGAIIGVGAMDYPAEFQGMSEQNLADMAVSKTMTLTSTYDHRIIQGAYSGDFLRRLHQLLLGEDGFYDDIFRALRIPYEPVRWLPDITTSHEGEIDKGTRIIELIDAYRTKGHLMADTDPLNYKQRTHPDLDIRTHGLTLWDLDREFPVGGFAGNTVMKLREILGVLRDAYCRTVGVEYMHITDPEERRWIQERIENVNEKLPVEWQKHILGRLNAAEAFETFLQTKFVGQKRFSLEGGETVIALLDAVLQRAAEHELDEVAIGMPHRGRLNVLANTVGKSYAQIFREFEGNIDPSTAHGSGDVKYHLGAEGNFTHPVTGHSTVVSLTSNPSHLETVNPVLEGIVRAKQDKINKGESGFTVLPVLMHGDSAFAGQGVVAETLNLSQLRGYRTGGTIHIIVNNQVGFTTSPAAARSSLYCTDVARMVSAPIFHVNGDDPEACVRVARLAVEYRQAFKKDVVIDMVCYRRRGHNEGDDPSMTQPQMYDVIDAKRSTRKIYTEQLVGRGDITMDDATEALQDFQKKLEEAFAETKEATSTPPSGEKPEMPVRDDAEVDTSVAPEVLKRVGDVHVTLPDGFTVHPKLQKLIERRSAMSSQGGIDWGFAEILAFGSLLAEGIPVRLAGQDSRRGTFVQRHAVLIDRKNGEEYTPLLYLGNGQARFWVFDSLLSEYAAMGFEYGYSVENKEALVVWEAQFGDFANGAQSIIDEYITSGEAKWGQRSGVVLMLPHAHEGQGPDHSSARIERFLAMCAEDNMTVANTSTPANHFHILRRHALDNIHRPMVLFTPKSLLRAKAATSEVEDFTHGHFKHVISDKVADPQKVTRVLLASGKINYELEAARKKAGKDNVAILRVEQLYPIPASYIAEDLAKYPNMKELIWVQEEPANMGAWSFMKMNLPDLLPEGTPSLQGISRPASASPAVGFKAVHDRTQQELITRALG</sequence>
<dbReference type="InterPro" id="IPR011603">
    <property type="entry name" value="2oxoglutarate_DH_E1"/>
</dbReference>
<dbReference type="EMBL" id="CP047156">
    <property type="protein sequence ID" value="QHC01678.1"/>
    <property type="molecule type" value="Genomic_DNA"/>
</dbReference>
<feature type="compositionally biased region" description="Basic and acidic residues" evidence="12">
    <location>
        <begin position="138"/>
        <end position="158"/>
    </location>
</feature>
<dbReference type="Proteomes" id="UP000463857">
    <property type="component" value="Chromosome"/>
</dbReference>
<keyword evidence="14" id="KW-0456">Lyase</keyword>
<feature type="region of interest" description="Disordered" evidence="12">
    <location>
        <begin position="1"/>
        <end position="24"/>
    </location>
</feature>
<dbReference type="SUPFAM" id="SSF52518">
    <property type="entry name" value="Thiamin diphosphate-binding fold (THDP-binding)"/>
    <property type="match status" value="2"/>
</dbReference>
<dbReference type="InterPro" id="IPR001017">
    <property type="entry name" value="DH_E1"/>
</dbReference>
<dbReference type="InterPro" id="IPR029061">
    <property type="entry name" value="THDP-binding"/>
</dbReference>
<keyword evidence="5" id="KW-0479">Metal-binding</keyword>
<feature type="compositionally biased region" description="Basic and acidic residues" evidence="12">
    <location>
        <begin position="170"/>
        <end position="213"/>
    </location>
</feature>
<evidence type="ECO:0000256" key="8">
    <source>
        <dbReference type="ARBA" id="ARBA00023052"/>
    </source>
</evidence>
<dbReference type="NCBIfam" id="TIGR00239">
    <property type="entry name" value="2oxo_dh_E1"/>
    <property type="match status" value="1"/>
</dbReference>
<dbReference type="SUPFAM" id="SSF52777">
    <property type="entry name" value="CoA-dependent acyltransferases"/>
    <property type="match status" value="1"/>
</dbReference>
<dbReference type="GO" id="GO:0004591">
    <property type="term" value="F:oxoglutarate dehydrogenase (succinyl-transferring) activity"/>
    <property type="evidence" value="ECO:0007669"/>
    <property type="project" value="UniProtKB-EC"/>
</dbReference>
<protein>
    <submittedName>
        <fullName evidence="14">Multifunctional oxoglutarate decarboxylase/oxoglutarate dehydrogenase thiamine pyrophosphate-binding subunit/dihydrolipoyllysine-residue succinyltransferase subunit</fullName>
        <ecNumber evidence="14">4.1.1.71</ecNumber>
    </submittedName>
</protein>
<dbReference type="CDD" id="cd02016">
    <property type="entry name" value="TPP_E1_OGDC_like"/>
    <property type="match status" value="1"/>
</dbReference>
<dbReference type="Gene3D" id="3.40.50.11610">
    <property type="entry name" value="Multifunctional 2-oxoglutarate metabolism enzyme, C-terminal domain"/>
    <property type="match status" value="1"/>
</dbReference>
<keyword evidence="14" id="KW-0808">Transferase</keyword>
<evidence type="ECO:0000256" key="12">
    <source>
        <dbReference type="SAM" id="MobiDB-lite"/>
    </source>
</evidence>
<comment type="pathway">
    <text evidence="3">Carbohydrate metabolism; tricarboxylic acid cycle; succinyl-CoA from 2-oxoglutarate (dehydrogenase route): step 1/1.</text>
</comment>